<name>A0A418X553_9BURK</name>
<gene>
    <name evidence="2" type="ORF">D3870_17885</name>
</gene>
<organism evidence="2 3">
    <name type="scientific">Noviherbaspirillum cavernae</name>
    <dbReference type="NCBI Taxonomy" id="2320862"/>
    <lineage>
        <taxon>Bacteria</taxon>
        <taxon>Pseudomonadati</taxon>
        <taxon>Pseudomonadota</taxon>
        <taxon>Betaproteobacteria</taxon>
        <taxon>Burkholderiales</taxon>
        <taxon>Oxalobacteraceae</taxon>
        <taxon>Noviherbaspirillum</taxon>
    </lineage>
</organism>
<proteinExistence type="predicted"/>
<evidence type="ECO:0000313" key="2">
    <source>
        <dbReference type="EMBL" id="RJG07618.1"/>
    </source>
</evidence>
<dbReference type="Proteomes" id="UP000285190">
    <property type="component" value="Unassembled WGS sequence"/>
</dbReference>
<comment type="caution">
    <text evidence="2">The sequence shown here is derived from an EMBL/GenBank/DDBJ whole genome shotgun (WGS) entry which is preliminary data.</text>
</comment>
<dbReference type="RefSeq" id="WP_119741259.1">
    <property type="nucleotide sequence ID" value="NZ_QYUN01000002.1"/>
</dbReference>
<evidence type="ECO:0000313" key="3">
    <source>
        <dbReference type="Proteomes" id="UP000285190"/>
    </source>
</evidence>
<reference evidence="2 3" key="1">
    <citation type="submission" date="2018-09" db="EMBL/GenBank/DDBJ databases">
        <authorList>
            <person name="Zhu H."/>
        </authorList>
    </citation>
    <scope>NUCLEOTIDE SEQUENCE [LARGE SCALE GENOMIC DNA]</scope>
    <source>
        <strain evidence="2 3">K2R10-39</strain>
    </source>
</reference>
<keyword evidence="3" id="KW-1185">Reference proteome</keyword>
<keyword evidence="1" id="KW-0472">Membrane</keyword>
<accession>A0A418X553</accession>
<keyword evidence="1" id="KW-0812">Transmembrane</keyword>
<dbReference type="AlphaFoldDB" id="A0A418X553"/>
<keyword evidence="1" id="KW-1133">Transmembrane helix</keyword>
<sequence length="233" mass="25298">MFEMEAIYQRTPIGRDEIYHKAHGLTQSERRILITVDGSTPYRGLCAKLSGLAQGRIDRALSLLLKKGLVFEVLLPLDSLILEQLDEQVVDRFLQQDPLDPVTIISYDPEEDFGHFSDGVAQPMPRGVHVALPQESPGFGGVAPLLVSAIAASPALEAGQGSEAVRGNTTCGDGMSGAMDWESALHGAYSMPIRERLSLTNSLALIRQLHWGYWAIAIGLCLIGSPLFAKMIS</sequence>
<evidence type="ECO:0000256" key="1">
    <source>
        <dbReference type="SAM" id="Phobius"/>
    </source>
</evidence>
<protein>
    <submittedName>
        <fullName evidence="2">Uncharacterized protein</fullName>
    </submittedName>
</protein>
<dbReference type="EMBL" id="QYUN01000002">
    <property type="protein sequence ID" value="RJG07618.1"/>
    <property type="molecule type" value="Genomic_DNA"/>
</dbReference>
<dbReference type="OrthoDB" id="8780946at2"/>
<feature type="transmembrane region" description="Helical" evidence="1">
    <location>
        <begin position="211"/>
        <end position="229"/>
    </location>
</feature>